<dbReference type="Proteomes" id="UP000189004">
    <property type="component" value="Unassembled WGS sequence"/>
</dbReference>
<sequence length="195" mass="20629">MLSGKRRPLIGRVILGTLAAGATLAATACGLPLLPPAFTNGGDPVEQPEPVNTEAPTETAEPVETEPSEPAGPEDTDVFSFYVGDCVNEITAEGEFSEAPKIDCSEPHDQEVYHSEDLQEPGAYPGFDRVSEMAGEVCHAAFEGFVGTSYETSSLDFTPWFPTEQGWTELGDREVLCLVFDPAGQTTGTLAGSGL</sequence>
<feature type="region of interest" description="Disordered" evidence="1">
    <location>
        <begin position="39"/>
        <end position="75"/>
    </location>
</feature>
<evidence type="ECO:0000256" key="2">
    <source>
        <dbReference type="SAM" id="SignalP"/>
    </source>
</evidence>
<dbReference type="PROSITE" id="PS51257">
    <property type="entry name" value="PROKAR_LIPOPROTEIN"/>
    <property type="match status" value="1"/>
</dbReference>
<organism evidence="5 6">
    <name type="scientific">Nocardiopsis sinuspersici</name>
    <dbReference type="NCBI Taxonomy" id="501010"/>
    <lineage>
        <taxon>Bacteria</taxon>
        <taxon>Bacillati</taxon>
        <taxon>Actinomycetota</taxon>
        <taxon>Actinomycetes</taxon>
        <taxon>Streptosporangiales</taxon>
        <taxon>Nocardiopsidaceae</taxon>
        <taxon>Nocardiopsis</taxon>
    </lineage>
</organism>
<accession>A0A1V3BWS7</accession>
<dbReference type="STRING" id="501010.NOSIN_02430"/>
<evidence type="ECO:0000313" key="7">
    <source>
        <dbReference type="Proteomes" id="UP000584931"/>
    </source>
</evidence>
<evidence type="ECO:0000313" key="4">
    <source>
        <dbReference type="EMBL" id="NYH53916.1"/>
    </source>
</evidence>
<dbReference type="EMBL" id="JACCHL010000001">
    <property type="protein sequence ID" value="NYH53916.1"/>
    <property type="molecule type" value="Genomic_DNA"/>
</dbReference>
<feature type="domain" description="Septum formation-related" evidence="3">
    <location>
        <begin position="84"/>
        <end position="183"/>
    </location>
</feature>
<dbReference type="RefSeq" id="WP_077689170.1">
    <property type="nucleotide sequence ID" value="NZ_JACCHL010000001.1"/>
</dbReference>
<accession>A0A7Y9XDQ5</accession>
<reference evidence="5" key="2">
    <citation type="submission" date="2016-08" db="EMBL/GenBank/DDBJ databases">
        <authorList>
            <person name="Seilhamer J.J."/>
        </authorList>
    </citation>
    <scope>NUCLEOTIDE SEQUENCE [LARGE SCALE GENOMIC DNA]</scope>
    <source>
        <strain evidence="5">UTMC102</strain>
    </source>
</reference>
<dbReference type="Proteomes" id="UP000584931">
    <property type="component" value="Unassembled WGS sequence"/>
</dbReference>
<keyword evidence="2" id="KW-0732">Signal</keyword>
<reference evidence="6" key="1">
    <citation type="submission" date="2016-08" db="EMBL/GenBank/DDBJ databases">
        <authorList>
            <person name="Tokovenko B."/>
            <person name="Kalinowski J."/>
        </authorList>
    </citation>
    <scope>NUCLEOTIDE SEQUENCE [LARGE SCALE GENOMIC DNA]</scope>
    <source>
        <strain evidence="6">UTMC102</strain>
    </source>
</reference>
<protein>
    <recommendedName>
        <fullName evidence="3">Septum formation-related domain-containing protein</fullName>
    </recommendedName>
</protein>
<proteinExistence type="predicted"/>
<dbReference type="Pfam" id="PF13845">
    <property type="entry name" value="Septum_form"/>
    <property type="match status" value="1"/>
</dbReference>
<dbReference type="OrthoDB" id="3628931at2"/>
<feature type="signal peptide" evidence="2">
    <location>
        <begin position="1"/>
        <end position="28"/>
    </location>
</feature>
<dbReference type="EMBL" id="MCOK01000001">
    <property type="protein sequence ID" value="OOC52822.1"/>
    <property type="molecule type" value="Genomic_DNA"/>
</dbReference>
<evidence type="ECO:0000313" key="6">
    <source>
        <dbReference type="Proteomes" id="UP000189004"/>
    </source>
</evidence>
<evidence type="ECO:0000256" key="1">
    <source>
        <dbReference type="SAM" id="MobiDB-lite"/>
    </source>
</evidence>
<dbReference type="InterPro" id="IPR026004">
    <property type="entry name" value="Septum_form"/>
</dbReference>
<name>A0A1V3BWS7_9ACTN</name>
<feature type="compositionally biased region" description="Low complexity" evidence="1">
    <location>
        <begin position="48"/>
        <end position="60"/>
    </location>
</feature>
<gene>
    <name evidence="4" type="ORF">HNR06_003505</name>
    <name evidence="5" type="ORF">NOSIN_02430</name>
</gene>
<reference evidence="4 7" key="3">
    <citation type="submission" date="2020-07" db="EMBL/GenBank/DDBJ databases">
        <title>Sequencing the genomes of 1000 actinobacteria strains.</title>
        <authorList>
            <person name="Klenk H.-P."/>
        </authorList>
    </citation>
    <scope>NUCLEOTIDE SEQUENCE [LARGE SCALE GENOMIC DNA]</scope>
    <source>
        <strain evidence="4 7">DSM 45278</strain>
    </source>
</reference>
<feature type="compositionally biased region" description="Acidic residues" evidence="1">
    <location>
        <begin position="61"/>
        <end position="75"/>
    </location>
</feature>
<comment type="caution">
    <text evidence="5">The sequence shown here is derived from an EMBL/GenBank/DDBJ whole genome shotgun (WGS) entry which is preliminary data.</text>
</comment>
<feature type="chain" id="PRO_5044566654" description="Septum formation-related domain-containing protein" evidence="2">
    <location>
        <begin position="29"/>
        <end position="195"/>
    </location>
</feature>
<evidence type="ECO:0000259" key="3">
    <source>
        <dbReference type="Pfam" id="PF13845"/>
    </source>
</evidence>
<dbReference type="AlphaFoldDB" id="A0A1V3BWS7"/>
<evidence type="ECO:0000313" key="5">
    <source>
        <dbReference type="EMBL" id="OOC52822.1"/>
    </source>
</evidence>
<keyword evidence="6" id="KW-1185">Reference proteome</keyword>